<reference evidence="1 2" key="1">
    <citation type="submission" date="2017-09" db="EMBL/GenBank/DDBJ databases">
        <title>Depth-based differentiation of microbial function through sediment-hosted aquifers and enrichment of novel symbionts in the deep terrestrial subsurface.</title>
        <authorList>
            <person name="Probst A.J."/>
            <person name="Ladd B."/>
            <person name="Jarett J.K."/>
            <person name="Geller-Mcgrath D.E."/>
            <person name="Sieber C.M."/>
            <person name="Emerson J.B."/>
            <person name="Anantharaman K."/>
            <person name="Thomas B.C."/>
            <person name="Malmstrom R."/>
            <person name="Stieglmeier M."/>
            <person name="Klingl A."/>
            <person name="Woyke T."/>
            <person name="Ryan C.M."/>
            <person name="Banfield J.F."/>
        </authorList>
    </citation>
    <scope>NUCLEOTIDE SEQUENCE [LARGE SCALE GENOMIC DNA]</scope>
    <source>
        <strain evidence="1">CG11_big_fil_rev_8_21_14_0_20_45_26</strain>
    </source>
</reference>
<dbReference type="Pfam" id="PF13469">
    <property type="entry name" value="Sulfotransfer_3"/>
    <property type="match status" value="1"/>
</dbReference>
<accession>A0A2H0LR39</accession>
<dbReference type="EMBL" id="PCVY01000028">
    <property type="protein sequence ID" value="PIQ86848.1"/>
    <property type="molecule type" value="Genomic_DNA"/>
</dbReference>
<gene>
    <name evidence="1" type="ORF">COV74_03180</name>
</gene>
<sequence>MTDFMIHIGYQKAGSTWLQKIFFPQLPDILFLGKRYTDAVPWVHDFLKSVFTENDFEFAPAKWQAIFNTNIKKSDSPKTIVLSSEGLVGNPWKGSSDAKRNADRISAVLHQAKILILVREQVHMVESIYKQYLLNGGTCRFNDFVGQKTLHCDFRLDHLRYHQLVQYYIDRFGASRVLVLPYELMVRNIQVFCNQICQLISVPAITITDKMKIYVRRGYDPLFCRYVRWLNFFSKTEFQPAGFLKRPVDRSKLLPLFFNPYAWFYGIARLEKLMGIRRPILSAEWRTRLKAYYQESNQHLQKLVQFDLQDYKYPI</sequence>
<dbReference type="SUPFAM" id="SSF52540">
    <property type="entry name" value="P-loop containing nucleoside triphosphate hydrolases"/>
    <property type="match status" value="1"/>
</dbReference>
<comment type="caution">
    <text evidence="1">The sequence shown here is derived from an EMBL/GenBank/DDBJ whole genome shotgun (WGS) entry which is preliminary data.</text>
</comment>
<protein>
    <submittedName>
        <fullName evidence="1">Uncharacterized protein</fullName>
    </submittedName>
</protein>
<proteinExistence type="predicted"/>
<name>A0A2H0LR39_9BACT</name>
<organism evidence="1 2">
    <name type="scientific">Candidatus Abzuiibacterium crystallinum</name>
    <dbReference type="NCBI Taxonomy" id="1974748"/>
    <lineage>
        <taxon>Bacteria</taxon>
        <taxon>Pseudomonadati</taxon>
        <taxon>Candidatus Omnitrophota</taxon>
        <taxon>Candidatus Abzuiibacterium</taxon>
    </lineage>
</organism>
<dbReference type="Gene3D" id="3.40.50.300">
    <property type="entry name" value="P-loop containing nucleotide triphosphate hydrolases"/>
    <property type="match status" value="1"/>
</dbReference>
<dbReference type="InterPro" id="IPR027417">
    <property type="entry name" value="P-loop_NTPase"/>
</dbReference>
<evidence type="ECO:0000313" key="2">
    <source>
        <dbReference type="Proteomes" id="UP000230859"/>
    </source>
</evidence>
<evidence type="ECO:0000313" key="1">
    <source>
        <dbReference type="EMBL" id="PIQ86848.1"/>
    </source>
</evidence>
<dbReference type="AlphaFoldDB" id="A0A2H0LR39"/>
<dbReference type="Proteomes" id="UP000230859">
    <property type="component" value="Unassembled WGS sequence"/>
</dbReference>